<protein>
    <submittedName>
        <fullName evidence="4">Collagen triple helix repeat protein</fullName>
    </submittedName>
</protein>
<feature type="signal peptide" evidence="2">
    <location>
        <begin position="1"/>
        <end position="19"/>
    </location>
</feature>
<keyword evidence="2" id="KW-0732">Signal</keyword>
<dbReference type="OrthoDB" id="70585at2"/>
<dbReference type="PANTHER" id="PTHR24023">
    <property type="entry name" value="COLLAGEN ALPHA"/>
    <property type="match status" value="1"/>
</dbReference>
<evidence type="ECO:0000256" key="1">
    <source>
        <dbReference type="SAM" id="MobiDB-lite"/>
    </source>
</evidence>
<evidence type="ECO:0000313" key="5">
    <source>
        <dbReference type="Proteomes" id="UP000248326"/>
    </source>
</evidence>
<feature type="compositionally biased region" description="Low complexity" evidence="1">
    <location>
        <begin position="270"/>
        <end position="300"/>
    </location>
</feature>
<evidence type="ECO:0000313" key="4">
    <source>
        <dbReference type="EMBL" id="PYE52963.1"/>
    </source>
</evidence>
<dbReference type="EMBL" id="QJSX01000011">
    <property type="protein sequence ID" value="PYE52963.1"/>
    <property type="molecule type" value="Genomic_DNA"/>
</dbReference>
<feature type="domain" description="SLH" evidence="3">
    <location>
        <begin position="39"/>
        <end position="102"/>
    </location>
</feature>
<evidence type="ECO:0000259" key="3">
    <source>
        <dbReference type="PROSITE" id="PS51272"/>
    </source>
</evidence>
<dbReference type="PROSITE" id="PS51272">
    <property type="entry name" value="SLH"/>
    <property type="match status" value="1"/>
</dbReference>
<organism evidence="4 5">
    <name type="scientific">Deinococcus yavapaiensis KR-236</name>
    <dbReference type="NCBI Taxonomy" id="694435"/>
    <lineage>
        <taxon>Bacteria</taxon>
        <taxon>Thermotogati</taxon>
        <taxon>Deinococcota</taxon>
        <taxon>Deinococci</taxon>
        <taxon>Deinococcales</taxon>
        <taxon>Deinococcaceae</taxon>
        <taxon>Deinococcus</taxon>
    </lineage>
</organism>
<sequence>MKFRYSLTTLLLLGSTAFAGGGSGEPTQQPAVRPAVPAQTQPVSCTDAAPYARAAIDLVVQRGLIVGYPGGSFDWCDAATRQEVAVIFARLLTLYKLEDIARNTQELQTLQLGLQEILRAISELQDQVRAQAQQIDQLQNQIRAIQDALGRVTTTPGPAGAQGPAGATGAQGPAGEQGPAGPQGPAGATGAQGPAGEQGPAGPQGPAGATGAQGPAGEQGPAGPQGPAGATGAQGPAGEQGPAGPQGPAGATGAQGPAGEQGPAGPAGPQGPAGATGAQGPAGPQGPAGEQGPVGPQGPEGRAGRDFVPPAEPFRTTSYLGVSLYSVLQQNVGQVVRVIAGNDSLVGNFGLRVSGDITINGTSPGNSVALAGTYRTTIGLVDGYVGIGGGLNLSNQATFGEGVLGVDYRLLENVALFGEARSRYYFDGSNANIGSIAFGVQLRF</sequence>
<feature type="chain" id="PRO_5016346354" evidence="2">
    <location>
        <begin position="20"/>
        <end position="444"/>
    </location>
</feature>
<name>A0A318S5I9_9DEIO</name>
<evidence type="ECO:0000256" key="2">
    <source>
        <dbReference type="SAM" id="SignalP"/>
    </source>
</evidence>
<feature type="region of interest" description="Disordered" evidence="1">
    <location>
        <begin position="152"/>
        <end position="312"/>
    </location>
</feature>
<dbReference type="InterPro" id="IPR050149">
    <property type="entry name" value="Collagen_superfamily"/>
</dbReference>
<feature type="compositionally biased region" description="Low complexity" evidence="1">
    <location>
        <begin position="155"/>
        <end position="264"/>
    </location>
</feature>
<reference evidence="4 5" key="1">
    <citation type="submission" date="2018-06" db="EMBL/GenBank/DDBJ databases">
        <title>Genomic Encyclopedia of Type Strains, Phase IV (KMG-IV): sequencing the most valuable type-strain genomes for metagenomic binning, comparative biology and taxonomic classification.</title>
        <authorList>
            <person name="Goeker M."/>
        </authorList>
    </citation>
    <scope>NUCLEOTIDE SEQUENCE [LARGE SCALE GENOMIC DNA]</scope>
    <source>
        <strain evidence="4 5">DSM 18048</strain>
    </source>
</reference>
<dbReference type="GO" id="GO:0031012">
    <property type="term" value="C:extracellular matrix"/>
    <property type="evidence" value="ECO:0007669"/>
    <property type="project" value="TreeGrafter"/>
</dbReference>
<dbReference type="GO" id="GO:0030198">
    <property type="term" value="P:extracellular matrix organization"/>
    <property type="evidence" value="ECO:0007669"/>
    <property type="project" value="TreeGrafter"/>
</dbReference>
<keyword evidence="5" id="KW-1185">Reference proteome</keyword>
<dbReference type="RefSeq" id="WP_110887533.1">
    <property type="nucleotide sequence ID" value="NZ_QJSX01000011.1"/>
</dbReference>
<accession>A0A318S5I9</accession>
<dbReference type="Proteomes" id="UP000248326">
    <property type="component" value="Unassembled WGS sequence"/>
</dbReference>
<dbReference type="InterPro" id="IPR001119">
    <property type="entry name" value="SLH_dom"/>
</dbReference>
<dbReference type="AlphaFoldDB" id="A0A318S5I9"/>
<keyword evidence="4" id="KW-0176">Collagen</keyword>
<dbReference type="InterPro" id="IPR008160">
    <property type="entry name" value="Collagen"/>
</dbReference>
<comment type="caution">
    <text evidence="4">The sequence shown here is derived from an EMBL/GenBank/DDBJ whole genome shotgun (WGS) entry which is preliminary data.</text>
</comment>
<proteinExistence type="predicted"/>
<dbReference type="PANTHER" id="PTHR24023:SF1115">
    <property type="entry name" value="FIBRILLAR COLLAGEN NC1 DOMAIN-CONTAINING PROTEIN"/>
    <property type="match status" value="1"/>
</dbReference>
<gene>
    <name evidence="4" type="ORF">DES52_111135</name>
</gene>
<dbReference type="GO" id="GO:0005615">
    <property type="term" value="C:extracellular space"/>
    <property type="evidence" value="ECO:0007669"/>
    <property type="project" value="TreeGrafter"/>
</dbReference>
<dbReference type="Gene3D" id="1.20.5.320">
    <property type="entry name" value="6-Phosphogluconate Dehydrogenase, domain 3"/>
    <property type="match status" value="1"/>
</dbReference>
<dbReference type="Pfam" id="PF01391">
    <property type="entry name" value="Collagen"/>
    <property type="match status" value="2"/>
</dbReference>
<dbReference type="GO" id="GO:0030020">
    <property type="term" value="F:extracellular matrix structural constituent conferring tensile strength"/>
    <property type="evidence" value="ECO:0007669"/>
    <property type="project" value="TreeGrafter"/>
</dbReference>